<accession>A0A9Q1ERV4</accession>
<name>A0A9Q1ERV4_SYNKA</name>
<sequence>MATVVPFASCYAANGLRPLQLFRNGPGGGYLCLLTYHGPRGVPRPRVAYRGPKMTLRQICRMLRAMREGGPAGTRKQTSPVPPPGSPVVKVTERRCFPACFRRRRSGNIKRVG</sequence>
<feature type="region of interest" description="Disordered" evidence="1">
    <location>
        <begin position="69"/>
        <end position="89"/>
    </location>
</feature>
<proteinExistence type="predicted"/>
<gene>
    <name evidence="2" type="ORF">SKAU_G00312040</name>
</gene>
<dbReference type="OrthoDB" id="8899560at2759"/>
<evidence type="ECO:0000313" key="2">
    <source>
        <dbReference type="EMBL" id="KAJ8343875.1"/>
    </source>
</evidence>
<protein>
    <submittedName>
        <fullName evidence="2">Uncharacterized protein</fullName>
    </submittedName>
</protein>
<dbReference type="EMBL" id="JAINUF010000013">
    <property type="protein sequence ID" value="KAJ8343875.1"/>
    <property type="molecule type" value="Genomic_DNA"/>
</dbReference>
<comment type="caution">
    <text evidence="2">The sequence shown here is derived from an EMBL/GenBank/DDBJ whole genome shotgun (WGS) entry which is preliminary data.</text>
</comment>
<reference evidence="2" key="1">
    <citation type="journal article" date="2023" name="Science">
        <title>Genome structures resolve the early diversification of teleost fishes.</title>
        <authorList>
            <person name="Parey E."/>
            <person name="Louis A."/>
            <person name="Montfort J."/>
            <person name="Bouchez O."/>
            <person name="Roques C."/>
            <person name="Iampietro C."/>
            <person name="Lluch J."/>
            <person name="Castinel A."/>
            <person name="Donnadieu C."/>
            <person name="Desvignes T."/>
            <person name="Floi Bucao C."/>
            <person name="Jouanno E."/>
            <person name="Wen M."/>
            <person name="Mejri S."/>
            <person name="Dirks R."/>
            <person name="Jansen H."/>
            <person name="Henkel C."/>
            <person name="Chen W.J."/>
            <person name="Zahm M."/>
            <person name="Cabau C."/>
            <person name="Klopp C."/>
            <person name="Thompson A.W."/>
            <person name="Robinson-Rechavi M."/>
            <person name="Braasch I."/>
            <person name="Lecointre G."/>
            <person name="Bobe J."/>
            <person name="Postlethwait J.H."/>
            <person name="Berthelot C."/>
            <person name="Roest Crollius H."/>
            <person name="Guiguen Y."/>
        </authorList>
    </citation>
    <scope>NUCLEOTIDE SEQUENCE</scope>
    <source>
        <strain evidence="2">WJC10195</strain>
    </source>
</reference>
<dbReference type="AlphaFoldDB" id="A0A9Q1ERV4"/>
<evidence type="ECO:0000313" key="3">
    <source>
        <dbReference type="Proteomes" id="UP001152622"/>
    </source>
</evidence>
<dbReference type="Proteomes" id="UP001152622">
    <property type="component" value="Chromosome 13"/>
</dbReference>
<evidence type="ECO:0000256" key="1">
    <source>
        <dbReference type="SAM" id="MobiDB-lite"/>
    </source>
</evidence>
<organism evidence="2 3">
    <name type="scientific">Synaphobranchus kaupii</name>
    <name type="common">Kaup's arrowtooth eel</name>
    <dbReference type="NCBI Taxonomy" id="118154"/>
    <lineage>
        <taxon>Eukaryota</taxon>
        <taxon>Metazoa</taxon>
        <taxon>Chordata</taxon>
        <taxon>Craniata</taxon>
        <taxon>Vertebrata</taxon>
        <taxon>Euteleostomi</taxon>
        <taxon>Actinopterygii</taxon>
        <taxon>Neopterygii</taxon>
        <taxon>Teleostei</taxon>
        <taxon>Anguilliformes</taxon>
        <taxon>Synaphobranchidae</taxon>
        <taxon>Synaphobranchus</taxon>
    </lineage>
</organism>
<keyword evidence="3" id="KW-1185">Reference proteome</keyword>